<name>A0ABU6L8Y9_9GAMM</name>
<sequence length="64" mass="7603">MKFTSTELDTEIDRLNSIISDDSRTFADKEREIELILDATNDEYQKYCISMLHERLINEFGEQQ</sequence>
<evidence type="ECO:0000313" key="2">
    <source>
        <dbReference type="Proteomes" id="UP001306119"/>
    </source>
</evidence>
<dbReference type="EMBL" id="JAYXUG010000013">
    <property type="protein sequence ID" value="MEC6833048.1"/>
    <property type="molecule type" value="Genomic_DNA"/>
</dbReference>
<organism evidence="1 2">
    <name type="scientific">Photobacterium toruni</name>
    <dbReference type="NCBI Taxonomy" id="1935446"/>
    <lineage>
        <taxon>Bacteria</taxon>
        <taxon>Pseudomonadati</taxon>
        <taxon>Pseudomonadota</taxon>
        <taxon>Gammaproteobacteria</taxon>
        <taxon>Vibrionales</taxon>
        <taxon>Vibrionaceae</taxon>
        <taxon>Photobacterium</taxon>
    </lineage>
</organism>
<keyword evidence="2" id="KW-1185">Reference proteome</keyword>
<dbReference type="RefSeq" id="WP_327775348.1">
    <property type="nucleotide sequence ID" value="NZ_JAYXUG010000013.1"/>
</dbReference>
<protein>
    <submittedName>
        <fullName evidence="1">Uncharacterized protein</fullName>
    </submittedName>
</protein>
<accession>A0ABU6L8Y9</accession>
<comment type="caution">
    <text evidence="1">The sequence shown here is derived from an EMBL/GenBank/DDBJ whole genome shotgun (WGS) entry which is preliminary data.</text>
</comment>
<dbReference type="Proteomes" id="UP001306119">
    <property type="component" value="Unassembled WGS sequence"/>
</dbReference>
<reference evidence="1 2" key="1">
    <citation type="submission" date="2024-01" db="EMBL/GenBank/DDBJ databases">
        <title>Active colonisers of the gastrointestinal tract of Atlantic salmon farmed in a warm water region.</title>
        <authorList>
            <person name="Bowman J.P."/>
        </authorList>
    </citation>
    <scope>NUCLEOTIDE SEQUENCE [LARGE SCALE GENOMIC DNA]</scope>
    <source>
        <strain evidence="1 2">S3MW1</strain>
    </source>
</reference>
<gene>
    <name evidence="1" type="ORF">VXS06_14870</name>
</gene>
<proteinExistence type="predicted"/>
<evidence type="ECO:0000313" key="1">
    <source>
        <dbReference type="EMBL" id="MEC6833048.1"/>
    </source>
</evidence>